<gene>
    <name evidence="4" type="ORF">HMPREF9465_00023</name>
</gene>
<dbReference type="HOGENOM" id="CLU_2132270_0_0_4"/>
<dbReference type="InterPro" id="IPR033752">
    <property type="entry name" value="MetA_family"/>
</dbReference>
<dbReference type="SUPFAM" id="SSF52317">
    <property type="entry name" value="Class I glutamine amidotransferase-like"/>
    <property type="match status" value="1"/>
</dbReference>
<organism evidence="4 5">
    <name type="scientific">Sutterella wadsworthensis 2_1_59BFAA</name>
    <dbReference type="NCBI Taxonomy" id="742823"/>
    <lineage>
        <taxon>Bacteria</taxon>
        <taxon>Pseudomonadati</taxon>
        <taxon>Pseudomonadota</taxon>
        <taxon>Betaproteobacteria</taxon>
        <taxon>Burkholderiales</taxon>
        <taxon>Sutterellaceae</taxon>
        <taxon>Sutterella</taxon>
    </lineage>
</organism>
<comment type="caution">
    <text evidence="4">The sequence shown here is derived from an EMBL/GenBank/DDBJ whole genome shotgun (WGS) entry which is preliminary data.</text>
</comment>
<name>K1JL34_9BURK</name>
<keyword evidence="2 4" id="KW-0808">Transferase</keyword>
<dbReference type="PATRIC" id="fig|742823.3.peg.24"/>
<evidence type="ECO:0000256" key="1">
    <source>
        <dbReference type="ARBA" id="ARBA00022605"/>
    </source>
</evidence>
<dbReference type="Proteomes" id="UP000005835">
    <property type="component" value="Unassembled WGS sequence"/>
</dbReference>
<keyword evidence="3" id="KW-0012">Acyltransferase</keyword>
<proteinExistence type="predicted"/>
<evidence type="ECO:0000256" key="2">
    <source>
        <dbReference type="ARBA" id="ARBA00022679"/>
    </source>
</evidence>
<dbReference type="AlphaFoldDB" id="K1JL34"/>
<keyword evidence="1" id="KW-0028">Amino-acid biosynthesis</keyword>
<dbReference type="RefSeq" id="WP_005432910.1">
    <property type="nucleotide sequence ID" value="NZ_JH815513.1"/>
</dbReference>
<evidence type="ECO:0000256" key="3">
    <source>
        <dbReference type="ARBA" id="ARBA00023315"/>
    </source>
</evidence>
<dbReference type="eggNOG" id="COG1897">
    <property type="taxonomic scope" value="Bacteria"/>
</dbReference>
<keyword evidence="5" id="KW-1185">Reference proteome</keyword>
<accession>K1JL34</accession>
<dbReference type="PANTHER" id="PTHR20919">
    <property type="entry name" value="HOMOSERINE O-SUCCINYLTRANSFERASE"/>
    <property type="match status" value="1"/>
</dbReference>
<dbReference type="PANTHER" id="PTHR20919:SF0">
    <property type="entry name" value="HOMOSERINE O-SUCCINYLTRANSFERASE"/>
    <property type="match status" value="1"/>
</dbReference>
<dbReference type="Pfam" id="PF04204">
    <property type="entry name" value="HTS"/>
    <property type="match status" value="1"/>
</dbReference>
<dbReference type="OrthoDB" id="9772423at2"/>
<dbReference type="GO" id="GO:0008899">
    <property type="term" value="F:homoserine O-succinyltransferase activity"/>
    <property type="evidence" value="ECO:0007669"/>
    <property type="project" value="TreeGrafter"/>
</dbReference>
<dbReference type="EMBL" id="ADMG01000002">
    <property type="protein sequence ID" value="EKB32340.1"/>
    <property type="molecule type" value="Genomic_DNA"/>
</dbReference>
<reference evidence="4 5" key="1">
    <citation type="submission" date="2012-05" db="EMBL/GenBank/DDBJ databases">
        <title>The Genome Sequence of Sutterella wadsworthensis 2_1_59BFAA.</title>
        <authorList>
            <consortium name="The Broad Institute Genome Sequencing Platform"/>
            <person name="Earl A."/>
            <person name="Ward D."/>
            <person name="Feldgarden M."/>
            <person name="Gevers D."/>
            <person name="Daigneault M."/>
            <person name="Strauss J."/>
            <person name="Allen-Vercoe E."/>
            <person name="Walker B."/>
            <person name="Young S.K."/>
            <person name="Zeng Q."/>
            <person name="Gargeya S."/>
            <person name="Fitzgerald M."/>
            <person name="Haas B."/>
            <person name="Abouelleil A."/>
            <person name="Alvarado L."/>
            <person name="Arachchi H.M."/>
            <person name="Berlin A.M."/>
            <person name="Chapman S.B."/>
            <person name="Goldberg J."/>
            <person name="Griggs A."/>
            <person name="Gujja S."/>
            <person name="Hansen M."/>
            <person name="Howarth C."/>
            <person name="Imamovic A."/>
            <person name="Larimer J."/>
            <person name="McCowen C."/>
            <person name="Montmayeur A."/>
            <person name="Murphy C."/>
            <person name="Neiman D."/>
            <person name="Pearson M."/>
            <person name="Priest M."/>
            <person name="Roberts A."/>
            <person name="Saif S."/>
            <person name="Shea T."/>
            <person name="Sisk P."/>
            <person name="Sykes S."/>
            <person name="Wortman J."/>
            <person name="Nusbaum C."/>
            <person name="Birren B."/>
        </authorList>
    </citation>
    <scope>NUCLEOTIDE SEQUENCE [LARGE SCALE GENOMIC DNA]</scope>
    <source>
        <strain evidence="4 5">2_1_59BFAA</strain>
    </source>
</reference>
<dbReference type="InterPro" id="IPR029062">
    <property type="entry name" value="Class_I_gatase-like"/>
</dbReference>
<evidence type="ECO:0000313" key="5">
    <source>
        <dbReference type="Proteomes" id="UP000005835"/>
    </source>
</evidence>
<evidence type="ECO:0000313" key="4">
    <source>
        <dbReference type="EMBL" id="EKB32340.1"/>
    </source>
</evidence>
<protein>
    <submittedName>
        <fullName evidence="4">Homoserine O-succinyltransferase</fullName>
    </submittedName>
</protein>
<dbReference type="STRING" id="742823.HMPREF9465_00023"/>
<sequence>MTCPELGTVCVQGGWRPKNGEPCQLIGIGKTLLERKLSGVFEHRVVRRSSMLFRGCDDVFRIPHSRHTTIDEEAVRAHPELKVLAESDEAGIFALSTLKVVQNRHDTQVKMTF</sequence>
<dbReference type="Gene3D" id="3.40.50.880">
    <property type="match status" value="1"/>
</dbReference>
<dbReference type="GO" id="GO:0008652">
    <property type="term" value="P:amino acid biosynthetic process"/>
    <property type="evidence" value="ECO:0007669"/>
    <property type="project" value="UniProtKB-KW"/>
</dbReference>